<dbReference type="PANTHER" id="PTHR46498">
    <property type="entry name" value="GTP-BINDING PROTEIN 8"/>
    <property type="match status" value="1"/>
</dbReference>
<evidence type="ECO:0000313" key="3">
    <source>
        <dbReference type="Proteomes" id="UP001304895"/>
    </source>
</evidence>
<sequence length="183" mass="20019">MPGYGLGSEEAWGVQIAKYLGRRAVLKGAVLLIDAVAGVKEMDRMVLEMLRDHDVRTSIVLTKVDKLSGEGDPERAEKRVEEVCLSVWDELRRVEQASLTWLEGAEKGWETEIWVTGAGDPNSAALGVAGARWAICRMAGLVEDNRVLKISGLVEKPVQKIVSFDQIKFAAVSSGKHGRLATF</sequence>
<evidence type="ECO:0000313" key="2">
    <source>
        <dbReference type="EMBL" id="KAK4135019.1"/>
    </source>
</evidence>
<gene>
    <name evidence="2" type="ORF">BT67DRAFT_441470</name>
</gene>
<dbReference type="GO" id="GO:0005525">
    <property type="term" value="F:GTP binding"/>
    <property type="evidence" value="ECO:0007669"/>
    <property type="project" value="InterPro"/>
</dbReference>
<feature type="domain" description="Tr-type G" evidence="1">
    <location>
        <begin position="24"/>
        <end position="160"/>
    </location>
</feature>
<reference evidence="2" key="1">
    <citation type="journal article" date="2023" name="Mol. Phylogenet. Evol.">
        <title>Genome-scale phylogeny and comparative genomics of the fungal order Sordariales.</title>
        <authorList>
            <person name="Hensen N."/>
            <person name="Bonometti L."/>
            <person name="Westerberg I."/>
            <person name="Brannstrom I.O."/>
            <person name="Guillou S."/>
            <person name="Cros-Aarteil S."/>
            <person name="Calhoun S."/>
            <person name="Haridas S."/>
            <person name="Kuo A."/>
            <person name="Mondo S."/>
            <person name="Pangilinan J."/>
            <person name="Riley R."/>
            <person name="LaButti K."/>
            <person name="Andreopoulos B."/>
            <person name="Lipzen A."/>
            <person name="Chen C."/>
            <person name="Yan M."/>
            <person name="Daum C."/>
            <person name="Ng V."/>
            <person name="Clum A."/>
            <person name="Steindorff A."/>
            <person name="Ohm R.A."/>
            <person name="Martin F."/>
            <person name="Silar P."/>
            <person name="Natvig D.O."/>
            <person name="Lalanne C."/>
            <person name="Gautier V."/>
            <person name="Ament-Velasquez S.L."/>
            <person name="Kruys A."/>
            <person name="Hutchinson M.I."/>
            <person name="Powell A.J."/>
            <person name="Barry K."/>
            <person name="Miller A.N."/>
            <person name="Grigoriev I.V."/>
            <person name="Debuchy R."/>
            <person name="Gladieux P."/>
            <person name="Hiltunen Thoren M."/>
            <person name="Johannesson H."/>
        </authorList>
    </citation>
    <scope>NUCLEOTIDE SEQUENCE</scope>
    <source>
        <strain evidence="2">CBS 123565</strain>
    </source>
</reference>
<protein>
    <recommendedName>
        <fullName evidence="1">Tr-type G domain-containing protein</fullName>
    </recommendedName>
</protein>
<dbReference type="InterPro" id="IPR027417">
    <property type="entry name" value="P-loop_NTPase"/>
</dbReference>
<proteinExistence type="predicted"/>
<dbReference type="Gene3D" id="3.40.50.300">
    <property type="entry name" value="P-loop containing nucleotide triphosphate hydrolases"/>
    <property type="match status" value="1"/>
</dbReference>
<evidence type="ECO:0000259" key="1">
    <source>
        <dbReference type="Pfam" id="PF00009"/>
    </source>
</evidence>
<dbReference type="EMBL" id="MU853407">
    <property type="protein sequence ID" value="KAK4135019.1"/>
    <property type="molecule type" value="Genomic_DNA"/>
</dbReference>
<reference evidence="2" key="2">
    <citation type="submission" date="2023-05" db="EMBL/GenBank/DDBJ databases">
        <authorList>
            <consortium name="Lawrence Berkeley National Laboratory"/>
            <person name="Steindorff A."/>
            <person name="Hensen N."/>
            <person name="Bonometti L."/>
            <person name="Westerberg I."/>
            <person name="Brannstrom I.O."/>
            <person name="Guillou S."/>
            <person name="Cros-Aarteil S."/>
            <person name="Calhoun S."/>
            <person name="Haridas S."/>
            <person name="Kuo A."/>
            <person name="Mondo S."/>
            <person name="Pangilinan J."/>
            <person name="Riley R."/>
            <person name="Labutti K."/>
            <person name="Andreopoulos B."/>
            <person name="Lipzen A."/>
            <person name="Chen C."/>
            <person name="Yanf M."/>
            <person name="Daum C."/>
            <person name="Ng V."/>
            <person name="Clum A."/>
            <person name="Ohm R."/>
            <person name="Martin F."/>
            <person name="Silar P."/>
            <person name="Natvig D."/>
            <person name="Lalanne C."/>
            <person name="Gautier V."/>
            <person name="Ament-Velasquez S.L."/>
            <person name="Kruys A."/>
            <person name="Hutchinson M.I."/>
            <person name="Powell A.J."/>
            <person name="Barry K."/>
            <person name="Miller A.N."/>
            <person name="Grigoriev I.V."/>
            <person name="Debuchy R."/>
            <person name="Gladieux P."/>
            <person name="Thoren M.H."/>
            <person name="Johannesson H."/>
        </authorList>
    </citation>
    <scope>NUCLEOTIDE SEQUENCE</scope>
    <source>
        <strain evidence="2">CBS 123565</strain>
    </source>
</reference>
<dbReference type="GO" id="GO:0003924">
    <property type="term" value="F:GTPase activity"/>
    <property type="evidence" value="ECO:0007669"/>
    <property type="project" value="InterPro"/>
</dbReference>
<dbReference type="Pfam" id="PF00009">
    <property type="entry name" value="GTP_EFTU"/>
    <property type="match status" value="1"/>
</dbReference>
<dbReference type="InterPro" id="IPR000795">
    <property type="entry name" value="T_Tr_GTP-bd_dom"/>
</dbReference>
<organism evidence="2 3">
    <name type="scientific">Trichocladium antarcticum</name>
    <dbReference type="NCBI Taxonomy" id="1450529"/>
    <lineage>
        <taxon>Eukaryota</taxon>
        <taxon>Fungi</taxon>
        <taxon>Dikarya</taxon>
        <taxon>Ascomycota</taxon>
        <taxon>Pezizomycotina</taxon>
        <taxon>Sordariomycetes</taxon>
        <taxon>Sordariomycetidae</taxon>
        <taxon>Sordariales</taxon>
        <taxon>Chaetomiaceae</taxon>
        <taxon>Trichocladium</taxon>
    </lineage>
</organism>
<keyword evidence="3" id="KW-1185">Reference proteome</keyword>
<name>A0AAN6ULN0_9PEZI</name>
<accession>A0AAN6ULN0</accession>
<dbReference type="PANTHER" id="PTHR46498:SF1">
    <property type="entry name" value="GTP-BINDING PROTEIN 8"/>
    <property type="match status" value="1"/>
</dbReference>
<dbReference type="AlphaFoldDB" id="A0AAN6ULN0"/>
<dbReference type="SUPFAM" id="SSF52540">
    <property type="entry name" value="P-loop containing nucleoside triphosphate hydrolases"/>
    <property type="match status" value="1"/>
</dbReference>
<dbReference type="Proteomes" id="UP001304895">
    <property type="component" value="Unassembled WGS sequence"/>
</dbReference>
<dbReference type="GO" id="GO:0005739">
    <property type="term" value="C:mitochondrion"/>
    <property type="evidence" value="ECO:0007669"/>
    <property type="project" value="TreeGrafter"/>
</dbReference>
<comment type="caution">
    <text evidence="2">The sequence shown here is derived from an EMBL/GenBank/DDBJ whole genome shotgun (WGS) entry which is preliminary data.</text>
</comment>
<dbReference type="InterPro" id="IPR052279">
    <property type="entry name" value="EngB_GTPase"/>
</dbReference>